<evidence type="ECO:0000313" key="1">
    <source>
        <dbReference type="EMBL" id="EJT97120.1"/>
    </source>
</evidence>
<dbReference type="HOGENOM" id="CLU_2061413_0_0_1"/>
<organism evidence="1 2">
    <name type="scientific">Dacryopinax primogenitus (strain DJM 731)</name>
    <name type="common">Brown rot fungus</name>
    <dbReference type="NCBI Taxonomy" id="1858805"/>
    <lineage>
        <taxon>Eukaryota</taxon>
        <taxon>Fungi</taxon>
        <taxon>Dikarya</taxon>
        <taxon>Basidiomycota</taxon>
        <taxon>Agaricomycotina</taxon>
        <taxon>Dacrymycetes</taxon>
        <taxon>Dacrymycetales</taxon>
        <taxon>Dacrymycetaceae</taxon>
        <taxon>Dacryopinax</taxon>
    </lineage>
</organism>
<evidence type="ECO:0000313" key="2">
    <source>
        <dbReference type="Proteomes" id="UP000030653"/>
    </source>
</evidence>
<dbReference type="EMBL" id="JH795878">
    <property type="protein sequence ID" value="EJT97120.1"/>
    <property type="molecule type" value="Genomic_DNA"/>
</dbReference>
<dbReference type="RefSeq" id="XP_040624018.1">
    <property type="nucleotide sequence ID" value="XM_040769346.1"/>
</dbReference>
<keyword evidence="2" id="KW-1185">Reference proteome</keyword>
<accession>M5FNA8</accession>
<name>M5FNA8_DACPD</name>
<dbReference type="GeneID" id="63684408"/>
<protein>
    <submittedName>
        <fullName evidence="1">Uncharacterized protein</fullName>
    </submittedName>
</protein>
<gene>
    <name evidence="1" type="ORF">DACRYDRAFT_112080</name>
</gene>
<proteinExistence type="predicted"/>
<dbReference type="Proteomes" id="UP000030653">
    <property type="component" value="Unassembled WGS sequence"/>
</dbReference>
<reference evidence="1 2" key="1">
    <citation type="journal article" date="2012" name="Science">
        <title>The Paleozoic origin of enzymatic lignin decomposition reconstructed from 31 fungal genomes.</title>
        <authorList>
            <person name="Floudas D."/>
            <person name="Binder M."/>
            <person name="Riley R."/>
            <person name="Barry K."/>
            <person name="Blanchette R.A."/>
            <person name="Henrissat B."/>
            <person name="Martinez A.T."/>
            <person name="Otillar R."/>
            <person name="Spatafora J.W."/>
            <person name="Yadav J.S."/>
            <person name="Aerts A."/>
            <person name="Benoit I."/>
            <person name="Boyd A."/>
            <person name="Carlson A."/>
            <person name="Copeland A."/>
            <person name="Coutinho P.M."/>
            <person name="de Vries R.P."/>
            <person name="Ferreira P."/>
            <person name="Findley K."/>
            <person name="Foster B."/>
            <person name="Gaskell J."/>
            <person name="Glotzer D."/>
            <person name="Gorecki P."/>
            <person name="Heitman J."/>
            <person name="Hesse C."/>
            <person name="Hori C."/>
            <person name="Igarashi K."/>
            <person name="Jurgens J.A."/>
            <person name="Kallen N."/>
            <person name="Kersten P."/>
            <person name="Kohler A."/>
            <person name="Kuees U."/>
            <person name="Kumar T.K.A."/>
            <person name="Kuo A."/>
            <person name="LaButti K."/>
            <person name="Larrondo L.F."/>
            <person name="Lindquist E."/>
            <person name="Ling A."/>
            <person name="Lombard V."/>
            <person name="Lucas S."/>
            <person name="Lundell T."/>
            <person name="Martin R."/>
            <person name="McLaughlin D.J."/>
            <person name="Morgenstern I."/>
            <person name="Morin E."/>
            <person name="Murat C."/>
            <person name="Nagy L.G."/>
            <person name="Nolan M."/>
            <person name="Ohm R.A."/>
            <person name="Patyshakuliyeva A."/>
            <person name="Rokas A."/>
            <person name="Ruiz-Duenas F.J."/>
            <person name="Sabat G."/>
            <person name="Salamov A."/>
            <person name="Samejima M."/>
            <person name="Schmutz J."/>
            <person name="Slot J.C."/>
            <person name="St John F."/>
            <person name="Stenlid J."/>
            <person name="Sun H."/>
            <person name="Sun S."/>
            <person name="Syed K."/>
            <person name="Tsang A."/>
            <person name="Wiebenga A."/>
            <person name="Young D."/>
            <person name="Pisabarro A."/>
            <person name="Eastwood D.C."/>
            <person name="Martin F."/>
            <person name="Cullen D."/>
            <person name="Grigoriev I.V."/>
            <person name="Hibbett D.S."/>
        </authorList>
    </citation>
    <scope>NUCLEOTIDE SEQUENCE [LARGE SCALE GENOMIC DNA]</scope>
    <source>
        <strain evidence="1 2">DJM-731 SS1</strain>
    </source>
</reference>
<sequence>MVLMTTSRLRHLSGHPGHGEPTTWLRYDTHPHTHTPASIIHRPAIFTASEPLEPRGVHRTGRDSGHAVRNSIPLTRFFSWVDSYYPVIFFCAGVVPDVPPHARLAGENTVEGILFGVIV</sequence>
<dbReference type="AlphaFoldDB" id="M5FNA8"/>